<evidence type="ECO:0000256" key="1">
    <source>
        <dbReference type="ARBA" id="ARBA00023015"/>
    </source>
</evidence>
<dbReference type="SMART" id="SM00345">
    <property type="entry name" value="HTH_GNTR"/>
    <property type="match status" value="1"/>
</dbReference>
<dbReference type="RefSeq" id="WP_006214532.1">
    <property type="nucleotide sequence ID" value="NZ_ANHZ02000008.1"/>
</dbReference>
<dbReference type="Gene3D" id="1.10.10.10">
    <property type="entry name" value="Winged helix-like DNA-binding domain superfamily/Winged helix DNA-binding domain"/>
    <property type="match status" value="1"/>
</dbReference>
<sequence length="235" mass="26037">MPHITSLSERLAQSIVEHIHASQLQPGDSLEPSRSLAERFEVTTPTIREALRRLEAARVVEMRHGSGVYVADGLTRSVMSNPHQPPITLRSILELADARLSLEPPIAARAAEHRTREGLSLLTQSASNALVDPPRRARPALHFHTQLAACTGNPLLEQTIEALLSQRMGEQMEIRLRFDDRERDYAEHLEILEAVRSRDADRAAELTRAHLQGIRDAIATSAPADPQDADGGEQR</sequence>
<evidence type="ECO:0000313" key="5">
    <source>
        <dbReference type="EMBL" id="EME36865.1"/>
    </source>
</evidence>
<keyword evidence="3" id="KW-0804">Transcription</keyword>
<dbReference type="Proteomes" id="UP000009877">
    <property type="component" value="Unassembled WGS sequence"/>
</dbReference>
<dbReference type="SUPFAM" id="SSF48008">
    <property type="entry name" value="GntR ligand-binding domain-like"/>
    <property type="match status" value="1"/>
</dbReference>
<feature type="domain" description="HTH gntR-type" evidence="4">
    <location>
        <begin position="5"/>
        <end position="73"/>
    </location>
</feature>
<dbReference type="GO" id="GO:0003700">
    <property type="term" value="F:DNA-binding transcription factor activity"/>
    <property type="evidence" value="ECO:0007669"/>
    <property type="project" value="InterPro"/>
</dbReference>
<dbReference type="PANTHER" id="PTHR43537">
    <property type="entry name" value="TRANSCRIPTIONAL REGULATOR, GNTR FAMILY"/>
    <property type="match status" value="1"/>
</dbReference>
<name>M2YEA1_9MICC</name>
<proteinExistence type="predicted"/>
<evidence type="ECO:0000259" key="4">
    <source>
        <dbReference type="PROSITE" id="PS50949"/>
    </source>
</evidence>
<keyword evidence="2" id="KW-0238">DNA-binding</keyword>
<evidence type="ECO:0000256" key="3">
    <source>
        <dbReference type="ARBA" id="ARBA00023163"/>
    </source>
</evidence>
<dbReference type="InterPro" id="IPR036388">
    <property type="entry name" value="WH-like_DNA-bd_sf"/>
</dbReference>
<comment type="caution">
    <text evidence="5">The sequence shown here is derived from an EMBL/GenBank/DDBJ whole genome shotgun (WGS) entry which is preliminary data.</text>
</comment>
<protein>
    <submittedName>
        <fullName evidence="5">Transcriptional regulator, GntR family</fullName>
    </submittedName>
</protein>
<dbReference type="AlphaFoldDB" id="M2YEA1"/>
<keyword evidence="1" id="KW-0805">Transcription regulation</keyword>
<dbReference type="Pfam" id="PF00392">
    <property type="entry name" value="GntR"/>
    <property type="match status" value="1"/>
</dbReference>
<accession>M2YEA1</accession>
<dbReference type="GO" id="GO:0003677">
    <property type="term" value="F:DNA binding"/>
    <property type="evidence" value="ECO:0007669"/>
    <property type="project" value="UniProtKB-KW"/>
</dbReference>
<keyword evidence="6" id="KW-1185">Reference proteome</keyword>
<evidence type="ECO:0000256" key="2">
    <source>
        <dbReference type="ARBA" id="ARBA00023125"/>
    </source>
</evidence>
<dbReference type="CDD" id="cd07377">
    <property type="entry name" value="WHTH_GntR"/>
    <property type="match status" value="1"/>
</dbReference>
<dbReference type="SMART" id="SM00895">
    <property type="entry name" value="FCD"/>
    <property type="match status" value="1"/>
</dbReference>
<organism evidence="5 6">
    <name type="scientific">Kocuria palustris PEL</name>
    <dbReference type="NCBI Taxonomy" id="1236550"/>
    <lineage>
        <taxon>Bacteria</taxon>
        <taxon>Bacillati</taxon>
        <taxon>Actinomycetota</taxon>
        <taxon>Actinomycetes</taxon>
        <taxon>Micrococcales</taxon>
        <taxon>Micrococcaceae</taxon>
        <taxon>Kocuria</taxon>
    </lineage>
</organism>
<dbReference type="Pfam" id="PF07729">
    <property type="entry name" value="FCD"/>
    <property type="match status" value="1"/>
</dbReference>
<dbReference type="SUPFAM" id="SSF46785">
    <property type="entry name" value="Winged helix' DNA-binding domain"/>
    <property type="match status" value="1"/>
</dbReference>
<dbReference type="InterPro" id="IPR036390">
    <property type="entry name" value="WH_DNA-bd_sf"/>
</dbReference>
<gene>
    <name evidence="5" type="ORF">C884_02472</name>
</gene>
<dbReference type="STRING" id="71999.KPaMU14_07880"/>
<dbReference type="Gene3D" id="1.20.120.530">
    <property type="entry name" value="GntR ligand-binding domain-like"/>
    <property type="match status" value="1"/>
</dbReference>
<dbReference type="PANTHER" id="PTHR43537:SF5">
    <property type="entry name" value="UXU OPERON TRANSCRIPTIONAL REGULATOR"/>
    <property type="match status" value="1"/>
</dbReference>
<dbReference type="PROSITE" id="PS50949">
    <property type="entry name" value="HTH_GNTR"/>
    <property type="match status" value="1"/>
</dbReference>
<reference evidence="5 6" key="1">
    <citation type="journal article" date="2014" name="Genome Announc.">
        <title>Draft Genome Sequence of Kocuria palustris PEL.</title>
        <authorList>
            <person name="Sharma G."/>
            <person name="Khatri I."/>
            <person name="Subramanian S."/>
        </authorList>
    </citation>
    <scope>NUCLEOTIDE SEQUENCE [LARGE SCALE GENOMIC DNA]</scope>
    <source>
        <strain evidence="5 6">PEL</strain>
    </source>
</reference>
<dbReference type="EMBL" id="ANHZ02000008">
    <property type="protein sequence ID" value="EME36865.1"/>
    <property type="molecule type" value="Genomic_DNA"/>
</dbReference>
<evidence type="ECO:0000313" key="6">
    <source>
        <dbReference type="Proteomes" id="UP000009877"/>
    </source>
</evidence>
<dbReference type="InterPro" id="IPR011711">
    <property type="entry name" value="GntR_C"/>
</dbReference>
<dbReference type="InterPro" id="IPR000524">
    <property type="entry name" value="Tscrpt_reg_HTH_GntR"/>
</dbReference>
<dbReference type="InterPro" id="IPR008920">
    <property type="entry name" value="TF_FadR/GntR_C"/>
</dbReference>